<dbReference type="InterPro" id="IPR029058">
    <property type="entry name" value="AB_hydrolase_fold"/>
</dbReference>
<gene>
    <name evidence="3" type="ORF">AVDCRST_MAG53-1954</name>
</gene>
<reference evidence="3" key="1">
    <citation type="submission" date="2020-02" db="EMBL/GenBank/DDBJ databases">
        <authorList>
            <person name="Meier V. D."/>
        </authorList>
    </citation>
    <scope>NUCLEOTIDE SEQUENCE</scope>
    <source>
        <strain evidence="3">AVDCRST_MAG53</strain>
    </source>
</reference>
<feature type="domain" description="BD-FAE-like" evidence="2">
    <location>
        <begin position="30"/>
        <end position="218"/>
    </location>
</feature>
<accession>A0A6J4SJN2</accession>
<dbReference type="EMBL" id="CADCVR010000064">
    <property type="protein sequence ID" value="CAA9500890.1"/>
    <property type="molecule type" value="Genomic_DNA"/>
</dbReference>
<name>A0A6J4SJN2_9ACTN</name>
<dbReference type="Gene3D" id="3.40.50.1820">
    <property type="entry name" value="alpha/beta hydrolase"/>
    <property type="match status" value="1"/>
</dbReference>
<dbReference type="InterPro" id="IPR049492">
    <property type="entry name" value="BD-FAE-like_dom"/>
</dbReference>
<evidence type="ECO:0000259" key="2">
    <source>
        <dbReference type="Pfam" id="PF20434"/>
    </source>
</evidence>
<protein>
    <recommendedName>
        <fullName evidence="2">BD-FAE-like domain-containing protein</fullName>
    </recommendedName>
</protein>
<organism evidence="3">
    <name type="scientific">uncultured Solirubrobacteraceae bacterium</name>
    <dbReference type="NCBI Taxonomy" id="1162706"/>
    <lineage>
        <taxon>Bacteria</taxon>
        <taxon>Bacillati</taxon>
        <taxon>Actinomycetota</taxon>
        <taxon>Thermoleophilia</taxon>
        <taxon>Solirubrobacterales</taxon>
        <taxon>Solirubrobacteraceae</taxon>
        <taxon>environmental samples</taxon>
    </lineage>
</organism>
<evidence type="ECO:0000256" key="1">
    <source>
        <dbReference type="ARBA" id="ARBA00022801"/>
    </source>
</evidence>
<dbReference type="Pfam" id="PF20434">
    <property type="entry name" value="BD-FAE"/>
    <property type="match status" value="1"/>
</dbReference>
<dbReference type="PANTHER" id="PTHR48081">
    <property type="entry name" value="AB HYDROLASE SUPERFAMILY PROTEIN C4A8.06C"/>
    <property type="match status" value="1"/>
</dbReference>
<dbReference type="AlphaFoldDB" id="A0A6J4SJN2"/>
<evidence type="ECO:0000313" key="3">
    <source>
        <dbReference type="EMBL" id="CAA9500890.1"/>
    </source>
</evidence>
<dbReference type="InterPro" id="IPR050300">
    <property type="entry name" value="GDXG_lipolytic_enzyme"/>
</dbReference>
<proteinExistence type="predicted"/>
<dbReference type="GO" id="GO:0016787">
    <property type="term" value="F:hydrolase activity"/>
    <property type="evidence" value="ECO:0007669"/>
    <property type="project" value="UniProtKB-KW"/>
</dbReference>
<dbReference type="SUPFAM" id="SSF53474">
    <property type="entry name" value="alpha/beta-Hydrolases"/>
    <property type="match status" value="1"/>
</dbReference>
<keyword evidence="1" id="KW-0378">Hydrolase</keyword>
<sequence length="277" mass="28815">MGLGLRIALAALSRPAHHAYADDHPAQVADLHVPRGDGPFPVAVMLHGGYWHAAYGKLTTRPLAADLARRGLATWNVEYRRLGRNQGGGWPATFDDVATAIDHLGLLSDPRLDLSRVTVVGHSAGGQLAFWAAGRGGLPSGAPGAAPSVVVRDVVALAPVTDLAGAGRVVHALLGGSPQQVPERFAQADPKHRLPLGVPMLLVHALDDATVSVRQSRSYVAAARAAGDDVSFLEPDVGGHRGVIDPGSDAWRTAAEWLAKQTAAPLTATRSVTGTSI</sequence>